<dbReference type="SMART" id="SM01253">
    <property type="entry name" value="Kin17_mid"/>
    <property type="match status" value="1"/>
</dbReference>
<dbReference type="AlphaFoldDB" id="A0A1X6MIX7"/>
<dbReference type="SUPFAM" id="SSF57667">
    <property type="entry name" value="beta-beta-alpha zinc fingers"/>
    <property type="match status" value="1"/>
</dbReference>
<proteinExistence type="inferred from homology"/>
<reference evidence="7 8" key="1">
    <citation type="submission" date="2017-04" db="EMBL/GenBank/DDBJ databases">
        <title>Genome Sequence of the Model Brown-Rot Fungus Postia placenta SB12.</title>
        <authorList>
            <consortium name="DOE Joint Genome Institute"/>
            <person name="Gaskell J."/>
            <person name="Kersten P."/>
            <person name="Larrondo L.F."/>
            <person name="Canessa P."/>
            <person name="Martinez D."/>
            <person name="Hibbett D."/>
            <person name="Schmoll M."/>
            <person name="Kubicek C.P."/>
            <person name="Martinez A.T."/>
            <person name="Yadav J."/>
            <person name="Master E."/>
            <person name="Magnuson J.K."/>
            <person name="James T."/>
            <person name="Yaver D."/>
            <person name="Berka R."/>
            <person name="Labutti K."/>
            <person name="Lipzen A."/>
            <person name="Aerts A."/>
            <person name="Barry K."/>
            <person name="Henrissat B."/>
            <person name="Blanchette R."/>
            <person name="Grigoriev I."/>
            <person name="Cullen D."/>
        </authorList>
    </citation>
    <scope>NUCLEOTIDE SEQUENCE [LARGE SCALE GENOMIC DNA]</scope>
    <source>
        <strain evidence="7 8">MAD-698-R-SB12</strain>
    </source>
</reference>
<feature type="compositionally biased region" description="Basic and acidic residues" evidence="5">
    <location>
        <begin position="258"/>
        <end position="269"/>
    </location>
</feature>
<evidence type="ECO:0000313" key="7">
    <source>
        <dbReference type="EMBL" id="OSX56397.1"/>
    </source>
</evidence>
<dbReference type="InterPro" id="IPR019447">
    <property type="entry name" value="DNA/RNA-bd_Kin17_WH-like_dom"/>
</dbReference>
<dbReference type="STRING" id="670580.A0A1X6MIX7"/>
<feature type="compositionally biased region" description="Basic and acidic residues" evidence="5">
    <location>
        <begin position="196"/>
        <end position="205"/>
    </location>
</feature>
<feature type="compositionally biased region" description="Basic and acidic residues" evidence="5">
    <location>
        <begin position="277"/>
        <end position="295"/>
    </location>
</feature>
<organism evidence="7 8">
    <name type="scientific">Postia placenta MAD-698-R-SB12</name>
    <dbReference type="NCBI Taxonomy" id="670580"/>
    <lineage>
        <taxon>Eukaryota</taxon>
        <taxon>Fungi</taxon>
        <taxon>Dikarya</taxon>
        <taxon>Basidiomycota</taxon>
        <taxon>Agaricomycotina</taxon>
        <taxon>Agaricomycetes</taxon>
        <taxon>Polyporales</taxon>
        <taxon>Adustoporiaceae</taxon>
        <taxon>Rhodonia</taxon>
    </lineage>
</organism>
<evidence type="ECO:0000256" key="4">
    <source>
        <dbReference type="ARBA" id="ARBA00022833"/>
    </source>
</evidence>
<evidence type="ECO:0000313" key="8">
    <source>
        <dbReference type="Proteomes" id="UP000194127"/>
    </source>
</evidence>
<dbReference type="Pfam" id="PF10357">
    <property type="entry name" value="WH_KIN17"/>
    <property type="match status" value="1"/>
</dbReference>
<sequence length="295" mass="33465">MPRAEVGTPKYLANKMKAKGLQRLRWYCQVCQKQCRDENGFKCHAQSESHLRQMLVVGENAGRHIADFSSEFQHDFVQLLSRRFGTKRVKANTVYQEFIQDRNHLHMNATRWVTLTEFVKHLGRSGLARVDETEKGWFLAWIDNSPKALAKQEASMKKERLTMSDEQRERLLIAEQIERAQVIAGPSDSSPPPVEEGLKRDESSEKVVLSLAPKAAPPSAGGLKLNPLKPIANPLKLGVNPLKRPNVFKPAASTSPADAEKSNGNKREAPMTAAERLIFEEQQRKRRRMERETMS</sequence>
<dbReference type="GO" id="GO:0008270">
    <property type="term" value="F:zinc ion binding"/>
    <property type="evidence" value="ECO:0007669"/>
    <property type="project" value="UniProtKB-KW"/>
</dbReference>
<name>A0A1X6MIX7_9APHY</name>
<dbReference type="InterPro" id="IPR038254">
    <property type="entry name" value="KIN17_WH-like_sf"/>
</dbReference>
<accession>A0A1X6MIX7</accession>
<keyword evidence="2" id="KW-0479">Metal-binding</keyword>
<dbReference type="OrthoDB" id="10266249at2759"/>
<feature type="domain" description="DNA/RNA-binding protein Kin17 WH-like" evidence="6">
    <location>
        <begin position="52"/>
        <end position="178"/>
    </location>
</feature>
<dbReference type="GO" id="GO:0006260">
    <property type="term" value="P:DNA replication"/>
    <property type="evidence" value="ECO:0007669"/>
    <property type="project" value="TreeGrafter"/>
</dbReference>
<dbReference type="Pfam" id="PF25095">
    <property type="entry name" value="C2H2-zf_KIN17"/>
    <property type="match status" value="1"/>
</dbReference>
<feature type="region of interest" description="Disordered" evidence="5">
    <location>
        <begin position="238"/>
        <end position="295"/>
    </location>
</feature>
<evidence type="ECO:0000256" key="2">
    <source>
        <dbReference type="ARBA" id="ARBA00022723"/>
    </source>
</evidence>
<dbReference type="GO" id="GO:0006974">
    <property type="term" value="P:DNA damage response"/>
    <property type="evidence" value="ECO:0007669"/>
    <property type="project" value="TreeGrafter"/>
</dbReference>
<gene>
    <name evidence="7" type="ORF">POSPLADRAFT_1050623</name>
</gene>
<dbReference type="GO" id="GO:0003690">
    <property type="term" value="F:double-stranded DNA binding"/>
    <property type="evidence" value="ECO:0007669"/>
    <property type="project" value="TreeGrafter"/>
</dbReference>
<keyword evidence="3" id="KW-0863">Zinc-finger</keyword>
<dbReference type="Gene3D" id="1.10.10.2030">
    <property type="entry name" value="DNA/RNA-binding protein Kin17, conserved domain"/>
    <property type="match status" value="1"/>
</dbReference>
<dbReference type="Proteomes" id="UP000194127">
    <property type="component" value="Unassembled WGS sequence"/>
</dbReference>
<comment type="similarity">
    <text evidence="1">Belongs to the KIN17 family.</text>
</comment>
<evidence type="ECO:0000256" key="5">
    <source>
        <dbReference type="SAM" id="MobiDB-lite"/>
    </source>
</evidence>
<dbReference type="GeneID" id="36324978"/>
<keyword evidence="4" id="KW-0862">Zinc</keyword>
<evidence type="ECO:0000256" key="3">
    <source>
        <dbReference type="ARBA" id="ARBA00022771"/>
    </source>
</evidence>
<protein>
    <recommendedName>
        <fullName evidence="6">DNA/RNA-binding protein Kin17 WH-like domain-containing protein</fullName>
    </recommendedName>
</protein>
<evidence type="ECO:0000256" key="1">
    <source>
        <dbReference type="ARBA" id="ARBA00008517"/>
    </source>
</evidence>
<dbReference type="FunFam" id="1.10.10.2030:FF:000001">
    <property type="entry name" value="DNA/RNA-binding protein KIN17, putative"/>
    <property type="match status" value="1"/>
</dbReference>
<keyword evidence="8" id="KW-1185">Reference proteome</keyword>
<dbReference type="InterPro" id="IPR056767">
    <property type="entry name" value="C2H2-Znf_KIN17"/>
</dbReference>
<dbReference type="PANTHER" id="PTHR12805">
    <property type="entry name" value="KIN17 KIN, ANTIGENIC DETERMINANT OF RECA PROTEIN HOMOLOG"/>
    <property type="match status" value="1"/>
</dbReference>
<dbReference type="GO" id="GO:0005634">
    <property type="term" value="C:nucleus"/>
    <property type="evidence" value="ECO:0007669"/>
    <property type="project" value="TreeGrafter"/>
</dbReference>
<feature type="region of interest" description="Disordered" evidence="5">
    <location>
        <begin position="181"/>
        <end position="205"/>
    </location>
</feature>
<dbReference type="InterPro" id="IPR036236">
    <property type="entry name" value="Znf_C2H2_sf"/>
</dbReference>
<evidence type="ECO:0000259" key="6">
    <source>
        <dbReference type="SMART" id="SM01253"/>
    </source>
</evidence>
<dbReference type="EMBL" id="KZ110613">
    <property type="protein sequence ID" value="OSX56397.1"/>
    <property type="molecule type" value="Genomic_DNA"/>
</dbReference>
<dbReference type="PANTHER" id="PTHR12805:SF0">
    <property type="entry name" value="DNA_RNA-BINDING PROTEIN KIN17"/>
    <property type="match status" value="1"/>
</dbReference>
<dbReference type="InterPro" id="IPR037321">
    <property type="entry name" value="KIN17-like"/>
</dbReference>
<dbReference type="RefSeq" id="XP_024333191.1">
    <property type="nucleotide sequence ID" value="XM_024480028.1"/>
</dbReference>